<sequence length="90" mass="8882">MARHFGIATIAATAASGGDTAVVVGRVVRPHHHFAARCIALRAAGIQGDAAVHKGVGGIGDVRALPVHVATHADHTAAGGAARAQCAVAH</sequence>
<reference evidence="2" key="1">
    <citation type="journal article" date="2019" name="Int. J. Syst. Evol. Microbiol.">
        <title>The Global Catalogue of Microorganisms (GCM) 10K type strain sequencing project: providing services to taxonomists for standard genome sequencing and annotation.</title>
        <authorList>
            <consortium name="The Broad Institute Genomics Platform"/>
            <consortium name="The Broad Institute Genome Sequencing Center for Infectious Disease"/>
            <person name="Wu L."/>
            <person name="Ma J."/>
        </authorList>
    </citation>
    <scope>NUCLEOTIDE SEQUENCE [LARGE SCALE GENOMIC DNA]</scope>
    <source>
        <strain evidence="2">NBRC 111980</strain>
    </source>
</reference>
<keyword evidence="2" id="KW-1185">Reference proteome</keyword>
<gene>
    <name evidence="1" type="ORF">GCM10007901_06520</name>
</gene>
<comment type="caution">
    <text evidence="1">The sequence shown here is derived from an EMBL/GenBank/DDBJ whole genome shotgun (WGS) entry which is preliminary data.</text>
</comment>
<evidence type="ECO:0000313" key="2">
    <source>
        <dbReference type="Proteomes" id="UP001156670"/>
    </source>
</evidence>
<protein>
    <submittedName>
        <fullName evidence="1">Uncharacterized protein</fullName>
    </submittedName>
</protein>
<accession>A0ABQ5XJA9</accession>
<name>A0ABQ5XJA9_9GAMM</name>
<dbReference type="EMBL" id="BSOB01000005">
    <property type="protein sequence ID" value="GLQ91702.1"/>
    <property type="molecule type" value="Genomic_DNA"/>
</dbReference>
<evidence type="ECO:0000313" key="1">
    <source>
        <dbReference type="EMBL" id="GLQ91702.1"/>
    </source>
</evidence>
<proteinExistence type="predicted"/>
<organism evidence="1 2">
    <name type="scientific">Dyella acidisoli</name>
    <dbReference type="NCBI Taxonomy" id="1867834"/>
    <lineage>
        <taxon>Bacteria</taxon>
        <taxon>Pseudomonadati</taxon>
        <taxon>Pseudomonadota</taxon>
        <taxon>Gammaproteobacteria</taxon>
        <taxon>Lysobacterales</taxon>
        <taxon>Rhodanobacteraceae</taxon>
        <taxon>Dyella</taxon>
    </lineage>
</organism>
<dbReference type="Proteomes" id="UP001156670">
    <property type="component" value="Unassembled WGS sequence"/>
</dbReference>